<feature type="domain" description="Amidohydrolase 3" evidence="1">
    <location>
        <begin position="59"/>
        <end position="503"/>
    </location>
</feature>
<proteinExistence type="predicted"/>
<organism evidence="2 3">
    <name type="scientific">Amycolatopsis saalfeldensis</name>
    <dbReference type="NCBI Taxonomy" id="394193"/>
    <lineage>
        <taxon>Bacteria</taxon>
        <taxon>Bacillati</taxon>
        <taxon>Actinomycetota</taxon>
        <taxon>Actinomycetes</taxon>
        <taxon>Pseudonocardiales</taxon>
        <taxon>Pseudonocardiaceae</taxon>
        <taxon>Amycolatopsis</taxon>
    </lineage>
</organism>
<dbReference type="InterPro" id="IPR013108">
    <property type="entry name" value="Amidohydro_3"/>
</dbReference>
<gene>
    <name evidence="2" type="ORF">SAMN04489732_10328</name>
</gene>
<dbReference type="GO" id="GO:0016810">
    <property type="term" value="F:hydrolase activity, acting on carbon-nitrogen (but not peptide) bonds"/>
    <property type="evidence" value="ECO:0007669"/>
    <property type="project" value="InterPro"/>
</dbReference>
<dbReference type="Gene3D" id="3.10.310.70">
    <property type="match status" value="1"/>
</dbReference>
<dbReference type="InterPro" id="IPR011059">
    <property type="entry name" value="Metal-dep_hydrolase_composite"/>
</dbReference>
<dbReference type="EMBL" id="FOEF01000003">
    <property type="protein sequence ID" value="SEO97170.1"/>
    <property type="molecule type" value="Genomic_DNA"/>
</dbReference>
<dbReference type="SUPFAM" id="SSF51556">
    <property type="entry name" value="Metallo-dependent hydrolases"/>
    <property type="match status" value="1"/>
</dbReference>
<dbReference type="RefSeq" id="WP_091614779.1">
    <property type="nucleotide sequence ID" value="NZ_FOEF01000003.1"/>
</dbReference>
<keyword evidence="3" id="KW-1185">Reference proteome</keyword>
<evidence type="ECO:0000259" key="1">
    <source>
        <dbReference type="Pfam" id="PF07969"/>
    </source>
</evidence>
<protein>
    <recommendedName>
        <fullName evidence="1">Amidohydrolase 3 domain-containing protein</fullName>
    </recommendedName>
</protein>
<dbReference type="OrthoDB" id="3173428at2"/>
<sequence>MRADNDHRTDPPALPAPVRRPVLLRDVRLGLRGPLRSVRLAEGRIAAIDEDLDAAPADEVVDAGGRTVLPGLHDAHVHMVQWASARQRVDLSATASALAAAAAMGAAAARANSAIPLLGYGFRDGLWPDRPERWMLDERCPPDRPIALISNDLHTAWLNRAALHQVGLGGHPTGLLREHECFGAVNQLSTVDPAVTDRWVAAAVRAAAARGVTGFLDFESGGNLDDWQRRAADAPLQARVTGAVYPAQLAQTIERGLRTGSAIPGTDGLVTTGPLKMFLDGSLNTRTALCQHPYPDRMPADQQYGLLETEPGELEALMRHAWAHGLQTAVHAIGDRANRIALDVFDTVGGAGRIEHAQLVDLADLPRFARPGLTLGVQPAHATDDRDVADRHWAGHTHRAFAYADLLKAGARLEIGSDAPVSPMDPWLGIAAAVTRTGADERAPWHPEQAISLAAALTAASGGRHAVRVGDVADLLLCDEDPAGLDPRELRELPVAATLLGGTWTHRNF</sequence>
<dbReference type="STRING" id="394193.SAMN04489732_10328"/>
<dbReference type="Gene3D" id="2.30.40.10">
    <property type="entry name" value="Urease, subunit C, domain 1"/>
    <property type="match status" value="1"/>
</dbReference>
<reference evidence="2 3" key="1">
    <citation type="submission" date="2016-10" db="EMBL/GenBank/DDBJ databases">
        <authorList>
            <person name="de Groot N.N."/>
        </authorList>
    </citation>
    <scope>NUCLEOTIDE SEQUENCE [LARGE SCALE GENOMIC DNA]</scope>
    <source>
        <strain evidence="2 3">DSM 44993</strain>
    </source>
</reference>
<dbReference type="AlphaFoldDB" id="A0A1H8U1M3"/>
<evidence type="ECO:0000313" key="3">
    <source>
        <dbReference type="Proteomes" id="UP000198582"/>
    </source>
</evidence>
<dbReference type="PANTHER" id="PTHR22642:SF2">
    <property type="entry name" value="PROTEIN LONG AFTER FAR-RED 3"/>
    <property type="match status" value="1"/>
</dbReference>
<dbReference type="Gene3D" id="3.20.20.140">
    <property type="entry name" value="Metal-dependent hydrolases"/>
    <property type="match status" value="1"/>
</dbReference>
<evidence type="ECO:0000313" key="2">
    <source>
        <dbReference type="EMBL" id="SEO97170.1"/>
    </source>
</evidence>
<dbReference type="Proteomes" id="UP000198582">
    <property type="component" value="Unassembled WGS sequence"/>
</dbReference>
<accession>A0A1H8U1M3</accession>
<dbReference type="InterPro" id="IPR032466">
    <property type="entry name" value="Metal_Hydrolase"/>
</dbReference>
<name>A0A1H8U1M3_9PSEU</name>
<dbReference type="PANTHER" id="PTHR22642">
    <property type="entry name" value="IMIDAZOLONEPROPIONASE"/>
    <property type="match status" value="1"/>
</dbReference>
<dbReference type="SUPFAM" id="SSF51338">
    <property type="entry name" value="Composite domain of metallo-dependent hydrolases"/>
    <property type="match status" value="1"/>
</dbReference>
<dbReference type="Pfam" id="PF07969">
    <property type="entry name" value="Amidohydro_3"/>
    <property type="match status" value="1"/>
</dbReference>